<sequence length="409" mass="44803">MSGPASEGGRQQRLGLLAMYLDTLCMAIGFYMLIPLLSIYTISHMGWSPAIAGIIVAISGLSQQGLRFVSGIIAEKIGYKQAILLGVGIRIAGYVLFGLAQVPAGFMLAAFIAGVGGSLFHPASYAVYAVLTEKEGRSKIYAMREMLSNLGFILGPVMGMFLLSIDFKIVCFSSAAMFLLAWILTYYFVPNIRKSERKEGSSPSVRAMLSTVFRDKPFIRFNLVALVLWSLSVQLYLIVPIRAEQLMLDVSKLAYLYTAAAVFMVILQLPIHIGCSKVLSGWRMLSIGAFFLASGYLIIGFASGIWMLLGGILIFTLGQIFFVPKMNEMTSGFADEQSFALYFGFSGFFLAAGGFLGNSLTGLLQEIALQMETDFKLPWIISAFIGFSTAIFIWLKTLKSKARIKEEQA</sequence>
<keyword evidence="6 7" id="KW-0472">Membrane</keyword>
<dbReference type="RefSeq" id="WP_257442331.1">
    <property type="nucleotide sequence ID" value="NZ_JANIPJ010000001.1"/>
</dbReference>
<dbReference type="GO" id="GO:0022857">
    <property type="term" value="F:transmembrane transporter activity"/>
    <property type="evidence" value="ECO:0007669"/>
    <property type="project" value="InterPro"/>
</dbReference>
<dbReference type="Gene3D" id="1.20.1250.20">
    <property type="entry name" value="MFS general substrate transporter like domains"/>
    <property type="match status" value="1"/>
</dbReference>
<accession>A0A9X2MLA3</accession>
<dbReference type="AlphaFoldDB" id="A0A9X2MLA3"/>
<comment type="caution">
    <text evidence="9">The sequence shown here is derived from an EMBL/GenBank/DDBJ whole genome shotgun (WGS) entry which is preliminary data.</text>
</comment>
<feature type="transmembrane region" description="Helical" evidence="7">
    <location>
        <begin position="254"/>
        <end position="275"/>
    </location>
</feature>
<comment type="subcellular location">
    <subcellularLocation>
        <location evidence="1">Cell membrane</location>
        <topology evidence="1">Multi-pass membrane protein</topology>
    </subcellularLocation>
</comment>
<proteinExistence type="predicted"/>
<feature type="transmembrane region" description="Helical" evidence="7">
    <location>
        <begin position="82"/>
        <end position="100"/>
    </location>
</feature>
<dbReference type="PROSITE" id="PS50850">
    <property type="entry name" value="MFS"/>
    <property type="match status" value="1"/>
</dbReference>
<feature type="transmembrane region" description="Helical" evidence="7">
    <location>
        <begin position="106"/>
        <end position="131"/>
    </location>
</feature>
<feature type="transmembrane region" description="Helical" evidence="7">
    <location>
        <begin position="305"/>
        <end position="323"/>
    </location>
</feature>
<evidence type="ECO:0000256" key="1">
    <source>
        <dbReference type="ARBA" id="ARBA00004651"/>
    </source>
</evidence>
<feature type="transmembrane region" description="Helical" evidence="7">
    <location>
        <begin position="14"/>
        <end position="34"/>
    </location>
</feature>
<dbReference type="Proteomes" id="UP001141950">
    <property type="component" value="Unassembled WGS sequence"/>
</dbReference>
<dbReference type="SUPFAM" id="SSF103473">
    <property type="entry name" value="MFS general substrate transporter"/>
    <property type="match status" value="1"/>
</dbReference>
<evidence type="ECO:0000256" key="3">
    <source>
        <dbReference type="ARBA" id="ARBA00022475"/>
    </source>
</evidence>
<dbReference type="PANTHER" id="PTHR23517:SF2">
    <property type="entry name" value="MULTIDRUG RESISTANCE PROTEIN MDTH"/>
    <property type="match status" value="1"/>
</dbReference>
<feature type="transmembrane region" description="Helical" evidence="7">
    <location>
        <begin position="339"/>
        <end position="357"/>
    </location>
</feature>
<evidence type="ECO:0000256" key="5">
    <source>
        <dbReference type="ARBA" id="ARBA00022989"/>
    </source>
</evidence>
<feature type="domain" description="Major facilitator superfamily (MFS) profile" evidence="8">
    <location>
        <begin position="15"/>
        <end position="401"/>
    </location>
</feature>
<feature type="transmembrane region" description="Helical" evidence="7">
    <location>
        <begin position="40"/>
        <end position="61"/>
    </location>
</feature>
<dbReference type="PANTHER" id="PTHR23517">
    <property type="entry name" value="RESISTANCE PROTEIN MDTM, PUTATIVE-RELATED-RELATED"/>
    <property type="match status" value="1"/>
</dbReference>
<keyword evidence="3" id="KW-1003">Cell membrane</keyword>
<keyword evidence="10" id="KW-1185">Reference proteome</keyword>
<evidence type="ECO:0000256" key="4">
    <source>
        <dbReference type="ARBA" id="ARBA00022692"/>
    </source>
</evidence>
<gene>
    <name evidence="9" type="ORF">NQZ67_02230</name>
</gene>
<organism evidence="9 10">
    <name type="scientific">Paenibacillus soyae</name>
    <dbReference type="NCBI Taxonomy" id="2969249"/>
    <lineage>
        <taxon>Bacteria</taxon>
        <taxon>Bacillati</taxon>
        <taxon>Bacillota</taxon>
        <taxon>Bacilli</taxon>
        <taxon>Bacillales</taxon>
        <taxon>Paenibacillaceae</taxon>
        <taxon>Paenibacillus</taxon>
    </lineage>
</organism>
<reference evidence="9" key="1">
    <citation type="submission" date="2022-08" db="EMBL/GenBank/DDBJ databases">
        <title>The genomic sequence of strain Paenibacillus sp. SCIV0701.</title>
        <authorList>
            <person name="Zhao H."/>
        </authorList>
    </citation>
    <scope>NUCLEOTIDE SEQUENCE</scope>
    <source>
        <strain evidence="9">SCIV0701</strain>
    </source>
</reference>
<dbReference type="InterPro" id="IPR036259">
    <property type="entry name" value="MFS_trans_sf"/>
</dbReference>
<evidence type="ECO:0000259" key="8">
    <source>
        <dbReference type="PROSITE" id="PS50850"/>
    </source>
</evidence>
<dbReference type="EMBL" id="JANIPJ010000001">
    <property type="protein sequence ID" value="MCR2802689.1"/>
    <property type="molecule type" value="Genomic_DNA"/>
</dbReference>
<dbReference type="InterPro" id="IPR011701">
    <property type="entry name" value="MFS"/>
</dbReference>
<evidence type="ECO:0000313" key="9">
    <source>
        <dbReference type="EMBL" id="MCR2802689.1"/>
    </source>
</evidence>
<evidence type="ECO:0000313" key="10">
    <source>
        <dbReference type="Proteomes" id="UP001141950"/>
    </source>
</evidence>
<keyword evidence="2" id="KW-0813">Transport</keyword>
<dbReference type="InterPro" id="IPR020846">
    <property type="entry name" value="MFS_dom"/>
</dbReference>
<dbReference type="GO" id="GO:0005886">
    <property type="term" value="C:plasma membrane"/>
    <property type="evidence" value="ECO:0007669"/>
    <property type="project" value="UniProtKB-SubCell"/>
</dbReference>
<name>A0A9X2MLA3_9BACL</name>
<keyword evidence="5 7" id="KW-1133">Transmembrane helix</keyword>
<feature type="transmembrane region" description="Helical" evidence="7">
    <location>
        <begin position="143"/>
        <end position="163"/>
    </location>
</feature>
<feature type="transmembrane region" description="Helical" evidence="7">
    <location>
        <begin position="377"/>
        <end position="395"/>
    </location>
</feature>
<dbReference type="Pfam" id="PF07690">
    <property type="entry name" value="MFS_1"/>
    <property type="match status" value="1"/>
</dbReference>
<dbReference type="InterPro" id="IPR050171">
    <property type="entry name" value="MFS_Transporters"/>
</dbReference>
<keyword evidence="4 7" id="KW-0812">Transmembrane</keyword>
<evidence type="ECO:0000256" key="7">
    <source>
        <dbReference type="SAM" id="Phobius"/>
    </source>
</evidence>
<protein>
    <submittedName>
        <fullName evidence="9">MFS transporter</fullName>
    </submittedName>
</protein>
<evidence type="ECO:0000256" key="2">
    <source>
        <dbReference type="ARBA" id="ARBA00022448"/>
    </source>
</evidence>
<evidence type="ECO:0000256" key="6">
    <source>
        <dbReference type="ARBA" id="ARBA00023136"/>
    </source>
</evidence>
<feature type="transmembrane region" description="Helical" evidence="7">
    <location>
        <begin position="218"/>
        <end position="239"/>
    </location>
</feature>